<evidence type="ECO:0000256" key="4">
    <source>
        <dbReference type="ARBA" id="ARBA00022975"/>
    </source>
</evidence>
<dbReference type="Pfam" id="PF00215">
    <property type="entry name" value="OMPdecase"/>
    <property type="match status" value="1"/>
</dbReference>
<evidence type="ECO:0000256" key="5">
    <source>
        <dbReference type="ARBA" id="ARBA00023239"/>
    </source>
</evidence>
<feature type="active site" description="Proton donor" evidence="7">
    <location>
        <position position="61"/>
    </location>
</feature>
<dbReference type="PANTHER" id="PTHR32119">
    <property type="entry name" value="OROTIDINE 5'-PHOSPHATE DECARBOXYLASE"/>
    <property type="match status" value="1"/>
</dbReference>
<feature type="binding site" evidence="7 9">
    <location>
        <position position="193"/>
    </location>
    <ligand>
        <name>substrate</name>
    </ligand>
</feature>
<comment type="function">
    <text evidence="1 7">Catalyzes the decarboxylation of orotidine 5'-monophosphate (OMP) to uridine 5'-monophosphate (UMP).</text>
</comment>
<comment type="subunit">
    <text evidence="7">Homodimer.</text>
</comment>
<dbReference type="Gene3D" id="3.20.20.70">
    <property type="entry name" value="Aldolase class I"/>
    <property type="match status" value="1"/>
</dbReference>
<dbReference type="EC" id="4.1.1.23" evidence="7"/>
<dbReference type="SUPFAM" id="SSF51366">
    <property type="entry name" value="Ribulose-phoshate binding barrel"/>
    <property type="match status" value="1"/>
</dbReference>
<dbReference type="GO" id="GO:0006207">
    <property type="term" value="P:'de novo' pyrimidine nucleobase biosynthetic process"/>
    <property type="evidence" value="ECO:0007669"/>
    <property type="project" value="InterPro"/>
</dbReference>
<evidence type="ECO:0000313" key="12">
    <source>
        <dbReference type="EMBL" id="SDC07129.1"/>
    </source>
</evidence>
<feature type="active site" description="For OMPdecase activity" evidence="8">
    <location>
        <position position="64"/>
    </location>
</feature>
<keyword evidence="13" id="KW-1185">Reference proteome</keyword>
<sequence>MKDRLIVALDVDTFEDACMIVDELSDEVSIYKIGLAPFIGYGFKIIDYLKSKDKKFFLDLKFFDIPNTVELAVYQACAMGASMLTLHTIGAKSMIEAAISGKKRYEDKFGKSGAMLLGVTILTSMDQESLTNGMFIEKPIEEAIFGLAKNAYEVGLRGFVASPFEAKLLKDKLGDDIVVVTPGIRMDNSKDDQKRASTPRFAIENKADYIVVGRPIIKAKNPKQAAIACIKNMKGED</sequence>
<feature type="binding site" evidence="7 9">
    <location>
        <position position="123"/>
    </location>
    <ligand>
        <name>substrate</name>
    </ligand>
</feature>
<evidence type="ECO:0000313" key="13">
    <source>
        <dbReference type="Proteomes" id="UP000199411"/>
    </source>
</evidence>
<dbReference type="InterPro" id="IPR014732">
    <property type="entry name" value="OMPdecase"/>
</dbReference>
<keyword evidence="5 7" id="KW-0456">Lyase</keyword>
<feature type="binding site" evidence="7 9">
    <location>
        <position position="32"/>
    </location>
    <ligand>
        <name>substrate</name>
    </ligand>
</feature>
<protein>
    <recommendedName>
        <fullName evidence="7">Orotidine 5'-phosphate decarboxylase</fullName>
        <ecNumber evidence="7">4.1.1.23</ecNumber>
    </recommendedName>
    <alternativeName>
        <fullName evidence="7">OMP decarboxylase</fullName>
        <shortName evidence="7">OMPDCase</shortName>
        <shortName evidence="7">OMPdecase</shortName>
    </alternativeName>
</protein>
<evidence type="ECO:0000256" key="2">
    <source>
        <dbReference type="ARBA" id="ARBA00004861"/>
    </source>
</evidence>
<dbReference type="OrthoDB" id="9806203at2"/>
<comment type="catalytic activity">
    <reaction evidence="6 7 10">
        <text>orotidine 5'-phosphate + H(+) = UMP + CO2</text>
        <dbReference type="Rhea" id="RHEA:11596"/>
        <dbReference type="ChEBI" id="CHEBI:15378"/>
        <dbReference type="ChEBI" id="CHEBI:16526"/>
        <dbReference type="ChEBI" id="CHEBI:57538"/>
        <dbReference type="ChEBI" id="CHEBI:57865"/>
        <dbReference type="EC" id="4.1.1.23"/>
    </reaction>
</comment>
<feature type="binding site" evidence="7 9">
    <location>
        <position position="214"/>
    </location>
    <ligand>
        <name>substrate</name>
    </ligand>
</feature>
<dbReference type="AlphaFoldDB" id="A0A1G6IKT7"/>
<evidence type="ECO:0000256" key="9">
    <source>
        <dbReference type="PIRSR" id="PIRSR614732-2"/>
    </source>
</evidence>
<feature type="binding site" evidence="7 9">
    <location>
        <position position="213"/>
    </location>
    <ligand>
        <name>substrate</name>
    </ligand>
</feature>
<dbReference type="GO" id="GO:0005829">
    <property type="term" value="C:cytosol"/>
    <property type="evidence" value="ECO:0007669"/>
    <property type="project" value="TreeGrafter"/>
</dbReference>
<dbReference type="InterPro" id="IPR047596">
    <property type="entry name" value="OMPdecase_bac"/>
</dbReference>
<keyword evidence="3 7" id="KW-0210">Decarboxylase</keyword>
<gene>
    <name evidence="7" type="primary">pyrF</name>
    <name evidence="12" type="ORF">SAMN05660835_00258</name>
</gene>
<organism evidence="12 13">
    <name type="scientific">Desulfurella multipotens</name>
    <dbReference type="NCBI Taxonomy" id="79269"/>
    <lineage>
        <taxon>Bacteria</taxon>
        <taxon>Pseudomonadati</taxon>
        <taxon>Campylobacterota</taxon>
        <taxon>Desulfurellia</taxon>
        <taxon>Desulfurellales</taxon>
        <taxon>Desulfurellaceae</taxon>
        <taxon>Desulfurella</taxon>
    </lineage>
</organism>
<dbReference type="HAMAP" id="MF_01200_B">
    <property type="entry name" value="OMPdecase_type1_B"/>
    <property type="match status" value="1"/>
</dbReference>
<evidence type="ECO:0000256" key="1">
    <source>
        <dbReference type="ARBA" id="ARBA00002356"/>
    </source>
</evidence>
<feature type="binding site" evidence="7">
    <location>
        <begin position="59"/>
        <end position="68"/>
    </location>
    <ligand>
        <name>substrate</name>
    </ligand>
</feature>
<evidence type="ECO:0000256" key="8">
    <source>
        <dbReference type="PIRSR" id="PIRSR614732-1"/>
    </source>
</evidence>
<evidence type="ECO:0000256" key="7">
    <source>
        <dbReference type="HAMAP-Rule" id="MF_01200"/>
    </source>
</evidence>
<comment type="similarity">
    <text evidence="7">Belongs to the OMP decarboxylase family. Type 1 subfamily.</text>
</comment>
<keyword evidence="4 7" id="KW-0665">Pyrimidine biosynthesis</keyword>
<evidence type="ECO:0000256" key="3">
    <source>
        <dbReference type="ARBA" id="ARBA00022793"/>
    </source>
</evidence>
<feature type="active site" description="For OMPdecase activity" evidence="8">
    <location>
        <position position="59"/>
    </location>
</feature>
<feature type="active site" description="For OMPdecase activity" evidence="8">
    <location>
        <position position="61"/>
    </location>
</feature>
<evidence type="ECO:0000259" key="11">
    <source>
        <dbReference type="SMART" id="SM00934"/>
    </source>
</evidence>
<dbReference type="InterPro" id="IPR001754">
    <property type="entry name" value="OMPdeCOase_dom"/>
</dbReference>
<dbReference type="UniPathway" id="UPA00070">
    <property type="reaction ID" value="UER00120"/>
</dbReference>
<dbReference type="PROSITE" id="PS00156">
    <property type="entry name" value="OMPDECASE"/>
    <property type="match status" value="1"/>
</dbReference>
<dbReference type="Proteomes" id="UP000199411">
    <property type="component" value="Unassembled WGS sequence"/>
</dbReference>
<feature type="binding site" evidence="7 9">
    <location>
        <position position="185"/>
    </location>
    <ligand>
        <name>substrate</name>
    </ligand>
</feature>
<evidence type="ECO:0000256" key="10">
    <source>
        <dbReference type="RuleBase" id="RU000512"/>
    </source>
</evidence>
<dbReference type="NCBIfam" id="NF001273">
    <property type="entry name" value="PRK00230.1"/>
    <property type="match status" value="1"/>
</dbReference>
<dbReference type="CDD" id="cd04725">
    <property type="entry name" value="OMP_decarboxylase_like"/>
    <property type="match status" value="1"/>
</dbReference>
<dbReference type="GO" id="GO:0004590">
    <property type="term" value="F:orotidine-5'-phosphate decarboxylase activity"/>
    <property type="evidence" value="ECO:0007669"/>
    <property type="project" value="UniProtKB-UniRule"/>
</dbReference>
<name>A0A1G6IKT7_9BACT</name>
<comment type="pathway">
    <text evidence="2 7 10">Pyrimidine metabolism; UMP biosynthesis via de novo pathway; UMP from orotate: step 2/2.</text>
</comment>
<reference evidence="13" key="1">
    <citation type="submission" date="2016-10" db="EMBL/GenBank/DDBJ databases">
        <authorList>
            <person name="Varghese N."/>
            <person name="Submissions S."/>
        </authorList>
    </citation>
    <scope>NUCLEOTIDE SEQUENCE [LARGE SCALE GENOMIC DNA]</scope>
    <source>
        <strain evidence="13">DSM 8415</strain>
    </source>
</reference>
<dbReference type="SMART" id="SM00934">
    <property type="entry name" value="OMPdecase"/>
    <property type="match status" value="1"/>
</dbReference>
<evidence type="ECO:0000256" key="6">
    <source>
        <dbReference type="ARBA" id="ARBA00049157"/>
    </source>
</evidence>
<dbReference type="NCBIfam" id="TIGR01740">
    <property type="entry name" value="pyrF"/>
    <property type="match status" value="1"/>
</dbReference>
<dbReference type="InterPro" id="IPR011060">
    <property type="entry name" value="RibuloseP-bd_barrel"/>
</dbReference>
<dbReference type="PANTHER" id="PTHR32119:SF2">
    <property type="entry name" value="OROTIDINE 5'-PHOSPHATE DECARBOXYLASE"/>
    <property type="match status" value="1"/>
</dbReference>
<dbReference type="InterPro" id="IPR013785">
    <property type="entry name" value="Aldolase_TIM"/>
</dbReference>
<dbReference type="InterPro" id="IPR018089">
    <property type="entry name" value="OMPdecase_AS"/>
</dbReference>
<feature type="domain" description="Orotidine 5'-phosphate decarboxylase" evidence="11">
    <location>
        <begin position="4"/>
        <end position="229"/>
    </location>
</feature>
<proteinExistence type="inferred from homology"/>
<dbReference type="GO" id="GO:0044205">
    <property type="term" value="P:'de novo' UMP biosynthetic process"/>
    <property type="evidence" value="ECO:0007669"/>
    <property type="project" value="UniProtKB-UniRule"/>
</dbReference>
<accession>A0A1G6IKT7</accession>
<dbReference type="RefSeq" id="WP_092127623.1">
    <property type="nucleotide sequence ID" value="NZ_FMYU01000002.1"/>
</dbReference>
<feature type="binding site" evidence="7 9">
    <location>
        <position position="10"/>
    </location>
    <ligand>
        <name>substrate</name>
    </ligand>
</feature>
<dbReference type="EMBL" id="FMYU01000002">
    <property type="protein sequence ID" value="SDC07129.1"/>
    <property type="molecule type" value="Genomic_DNA"/>
</dbReference>